<dbReference type="CDD" id="cd11029">
    <property type="entry name" value="CYP107-like"/>
    <property type="match status" value="1"/>
</dbReference>
<keyword evidence="3" id="KW-1185">Reference proteome</keyword>
<proteinExistence type="inferred from homology"/>
<dbReference type="Gene3D" id="1.10.630.10">
    <property type="entry name" value="Cytochrome P450"/>
    <property type="match status" value="1"/>
</dbReference>
<protein>
    <submittedName>
        <fullName evidence="2">Cytochrome P450</fullName>
    </submittedName>
</protein>
<evidence type="ECO:0000256" key="1">
    <source>
        <dbReference type="ARBA" id="ARBA00010617"/>
    </source>
</evidence>
<evidence type="ECO:0000313" key="2">
    <source>
        <dbReference type="EMBL" id="MBW5485001.1"/>
    </source>
</evidence>
<comment type="caution">
    <text evidence="2">The sequence shown here is derived from an EMBL/GenBank/DDBJ whole genome shotgun (WGS) entry which is preliminary data.</text>
</comment>
<organism evidence="2 3">
    <name type="scientific">Streptomyces bambusae</name>
    <dbReference type="NCBI Taxonomy" id="1550616"/>
    <lineage>
        <taxon>Bacteria</taxon>
        <taxon>Bacillati</taxon>
        <taxon>Actinomycetota</taxon>
        <taxon>Actinomycetes</taxon>
        <taxon>Kitasatosporales</taxon>
        <taxon>Streptomycetaceae</taxon>
        <taxon>Streptomyces</taxon>
    </lineage>
</organism>
<dbReference type="SUPFAM" id="SSF48264">
    <property type="entry name" value="Cytochrome P450"/>
    <property type="match status" value="1"/>
</dbReference>
<comment type="similarity">
    <text evidence="1">Belongs to the cytochrome P450 family.</text>
</comment>
<accession>A0ABS6ZE54</accession>
<dbReference type="PANTHER" id="PTHR46696">
    <property type="entry name" value="P450, PUTATIVE (EUROFUNG)-RELATED"/>
    <property type="match status" value="1"/>
</dbReference>
<dbReference type="PANTHER" id="PTHR46696:SF1">
    <property type="entry name" value="CYTOCHROME P450 YJIB-RELATED"/>
    <property type="match status" value="1"/>
</dbReference>
<dbReference type="RefSeq" id="WP_219669909.1">
    <property type="nucleotide sequence ID" value="NZ_WTFF01000209.1"/>
</dbReference>
<evidence type="ECO:0000313" key="3">
    <source>
        <dbReference type="Proteomes" id="UP000812013"/>
    </source>
</evidence>
<reference evidence="2 3" key="1">
    <citation type="submission" date="2019-12" db="EMBL/GenBank/DDBJ databases">
        <title>Genome sequence of Streptomyces bambusae.</title>
        <authorList>
            <person name="Bansal K."/>
            <person name="Choksket S."/>
            <person name="Korpole S."/>
            <person name="Patil P.B."/>
        </authorList>
    </citation>
    <scope>NUCLEOTIDE SEQUENCE [LARGE SCALE GENOMIC DNA]</scope>
    <source>
        <strain evidence="2 3">SK60</strain>
    </source>
</reference>
<dbReference type="InterPro" id="IPR036396">
    <property type="entry name" value="Cyt_P450_sf"/>
</dbReference>
<name>A0ABS6ZE54_9ACTN</name>
<dbReference type="PRINTS" id="PR00359">
    <property type="entry name" value="BP450"/>
</dbReference>
<dbReference type="Pfam" id="PF00067">
    <property type="entry name" value="p450"/>
    <property type="match status" value="1"/>
</dbReference>
<sequence length="404" mass="43395">MTAHTTLPDLPQPFGDAYRADPHGVFTSLRAQGPVHQVALPDGSHAWLVTREADVRAGLADQRLSVDKKHANTGYRGFSLPPALDANLLNLDGEDHLRLRRLVSKAFTPRHVTGLRPRIEAAAGDLADRLAARIAADGRADLVASFAAVLPLMVISDLFAVPEADRAAFSALADRMLAPRRAQDVPEAVAGLHRLLVDLVAVRRGAPGEDLLSALIAARDEEDRLSEDELVSLAFLILLAGSENTRHVISGGVLTLLQHPDQLAAVRSDPALLPGVVEELLRHGHPNQTAIRRFPTEPVEIGGVTVPAGETVLLCLSSAHRDAARYEDPDRFDPGRADTGHLALGNGVHYCLGAPLARLELTVAFETLLRRIPGLALAVQEDGLVWDTSFRSHALRELPVTTTG</sequence>
<gene>
    <name evidence="2" type="ORF">GPJ59_24740</name>
</gene>
<dbReference type="InterPro" id="IPR001128">
    <property type="entry name" value="Cyt_P450"/>
</dbReference>
<dbReference type="InterPro" id="IPR002397">
    <property type="entry name" value="Cyt_P450_B"/>
</dbReference>
<dbReference type="Proteomes" id="UP000812013">
    <property type="component" value="Unassembled WGS sequence"/>
</dbReference>
<dbReference type="EMBL" id="WTFF01000209">
    <property type="protein sequence ID" value="MBW5485001.1"/>
    <property type="molecule type" value="Genomic_DNA"/>
</dbReference>